<dbReference type="RefSeq" id="WP_378319437.1">
    <property type="nucleotide sequence ID" value="NZ_JBHUHY010000003.1"/>
</dbReference>
<keyword evidence="2" id="KW-1185">Reference proteome</keyword>
<gene>
    <name evidence="1" type="ORF">ACFSJT_06635</name>
</gene>
<evidence type="ECO:0000313" key="2">
    <source>
        <dbReference type="Proteomes" id="UP001597344"/>
    </source>
</evidence>
<evidence type="ECO:0000313" key="1">
    <source>
        <dbReference type="EMBL" id="MFD2186463.1"/>
    </source>
</evidence>
<accession>A0ABW5ATY8</accession>
<proteinExistence type="predicted"/>
<protein>
    <submittedName>
        <fullName evidence="1">Uncharacterized protein</fullName>
    </submittedName>
</protein>
<organism evidence="1 2">
    <name type="scientific">Aquimarina celericrescens</name>
    <dbReference type="NCBI Taxonomy" id="1964542"/>
    <lineage>
        <taxon>Bacteria</taxon>
        <taxon>Pseudomonadati</taxon>
        <taxon>Bacteroidota</taxon>
        <taxon>Flavobacteriia</taxon>
        <taxon>Flavobacteriales</taxon>
        <taxon>Flavobacteriaceae</taxon>
        <taxon>Aquimarina</taxon>
    </lineage>
</organism>
<comment type="caution">
    <text evidence="1">The sequence shown here is derived from an EMBL/GenBank/DDBJ whole genome shotgun (WGS) entry which is preliminary data.</text>
</comment>
<name>A0ABW5ATY8_9FLAO</name>
<sequence>MKCKIHTHNKKEAKAVIVRRKFVPIRFKITRENQFVNAAAKLPFSSNAVIGMLTTNQVNYCSDAPVPSRLYYGVSNAQITDTRFLNLNEGEVYTTKYPPDVRIRQTDNKNTWWYYAHPVTDQFPYLFEDDFVDQLKDPIKVNVQYPGQCDPVPYYLWSQRLIGFAWITYNPED</sequence>
<dbReference type="Proteomes" id="UP001597344">
    <property type="component" value="Unassembled WGS sequence"/>
</dbReference>
<dbReference type="EMBL" id="JBHUHY010000003">
    <property type="protein sequence ID" value="MFD2186463.1"/>
    <property type="molecule type" value="Genomic_DNA"/>
</dbReference>
<reference evidence="2" key="1">
    <citation type="journal article" date="2019" name="Int. J. Syst. Evol. Microbiol.">
        <title>The Global Catalogue of Microorganisms (GCM) 10K type strain sequencing project: providing services to taxonomists for standard genome sequencing and annotation.</title>
        <authorList>
            <consortium name="The Broad Institute Genomics Platform"/>
            <consortium name="The Broad Institute Genome Sequencing Center for Infectious Disease"/>
            <person name="Wu L."/>
            <person name="Ma J."/>
        </authorList>
    </citation>
    <scope>NUCLEOTIDE SEQUENCE [LARGE SCALE GENOMIC DNA]</scope>
    <source>
        <strain evidence="2">DT92</strain>
    </source>
</reference>